<comment type="catalytic activity">
    <reaction evidence="5">
        <text>N,N-dimethyl-1,4-phenylenediamine + anthranilate + 2 NAD(+) = 2-(4-dimethylaminophenyl)diazenylbenzoate + 2 NADH + 2 H(+)</text>
        <dbReference type="Rhea" id="RHEA:55872"/>
        <dbReference type="ChEBI" id="CHEBI:15378"/>
        <dbReference type="ChEBI" id="CHEBI:15783"/>
        <dbReference type="ChEBI" id="CHEBI:16567"/>
        <dbReference type="ChEBI" id="CHEBI:57540"/>
        <dbReference type="ChEBI" id="CHEBI:57945"/>
        <dbReference type="ChEBI" id="CHEBI:71579"/>
        <dbReference type="EC" id="1.7.1.17"/>
    </reaction>
    <physiologicalReaction direction="right-to-left" evidence="5">
        <dbReference type="Rhea" id="RHEA:55874"/>
    </physiologicalReaction>
</comment>
<dbReference type="SUPFAM" id="SSF52218">
    <property type="entry name" value="Flavoproteins"/>
    <property type="match status" value="1"/>
</dbReference>
<keyword evidence="2 6" id="KW-0288">FMN</keyword>
<dbReference type="Gene3D" id="3.40.50.360">
    <property type="match status" value="1"/>
</dbReference>
<evidence type="ECO:0000256" key="3">
    <source>
        <dbReference type="ARBA" id="ARBA00023002"/>
    </source>
</evidence>
<dbReference type="GO" id="GO:0016652">
    <property type="term" value="F:oxidoreductase activity, acting on NAD(P)H as acceptor"/>
    <property type="evidence" value="ECO:0007669"/>
    <property type="project" value="UniProtKB-UniRule"/>
</dbReference>
<dbReference type="PANTHER" id="PTHR43741:SF2">
    <property type="entry name" value="FMN-DEPENDENT NADH:QUINONE OXIDOREDUCTASE"/>
    <property type="match status" value="1"/>
</dbReference>
<comment type="cofactor">
    <cofactor evidence="6">
        <name>FMN</name>
        <dbReference type="ChEBI" id="CHEBI:58210"/>
    </cofactor>
    <text evidence="6">Binds 1 FMN per subunit.</text>
</comment>
<comment type="catalytic activity">
    <reaction evidence="6">
        <text>2 a quinone + NADH + H(+) = 2 a 1,4-benzosemiquinone + NAD(+)</text>
        <dbReference type="Rhea" id="RHEA:65952"/>
        <dbReference type="ChEBI" id="CHEBI:15378"/>
        <dbReference type="ChEBI" id="CHEBI:57540"/>
        <dbReference type="ChEBI" id="CHEBI:57945"/>
        <dbReference type="ChEBI" id="CHEBI:132124"/>
        <dbReference type="ChEBI" id="CHEBI:134225"/>
    </reaction>
</comment>
<dbReference type="PANTHER" id="PTHR43741">
    <property type="entry name" value="FMN-DEPENDENT NADH-AZOREDUCTASE 1"/>
    <property type="match status" value="1"/>
</dbReference>
<dbReference type="Proteomes" id="UP000441399">
    <property type="component" value="Unassembled WGS sequence"/>
</dbReference>
<evidence type="ECO:0000256" key="6">
    <source>
        <dbReference type="HAMAP-Rule" id="MF_01216"/>
    </source>
</evidence>
<comment type="subunit">
    <text evidence="6">Homodimer.</text>
</comment>
<feature type="binding site" evidence="6">
    <location>
        <begin position="16"/>
        <end position="18"/>
    </location>
    <ligand>
        <name>FMN</name>
        <dbReference type="ChEBI" id="CHEBI:58210"/>
    </ligand>
</feature>
<evidence type="ECO:0000259" key="7">
    <source>
        <dbReference type="Pfam" id="PF02525"/>
    </source>
</evidence>
<name>A0A5S9PAQ7_9GAMM</name>
<feature type="domain" description="Flavodoxin-like fold" evidence="7">
    <location>
        <begin position="4"/>
        <end position="210"/>
    </location>
</feature>
<reference evidence="8 9" key="1">
    <citation type="submission" date="2019-11" db="EMBL/GenBank/DDBJ databases">
        <authorList>
            <person name="Holert J."/>
        </authorList>
    </citation>
    <scope>NUCLEOTIDE SEQUENCE [LARGE SCALE GENOMIC DNA]</scope>
    <source>
        <strain evidence="8">SB11_3</strain>
    </source>
</reference>
<dbReference type="GO" id="GO:0010181">
    <property type="term" value="F:FMN binding"/>
    <property type="evidence" value="ECO:0007669"/>
    <property type="project" value="UniProtKB-UniRule"/>
</dbReference>
<evidence type="ECO:0000256" key="5">
    <source>
        <dbReference type="ARBA" id="ARBA00048542"/>
    </source>
</evidence>
<evidence type="ECO:0000313" key="8">
    <source>
        <dbReference type="EMBL" id="CAA0100841.1"/>
    </source>
</evidence>
<evidence type="ECO:0000256" key="2">
    <source>
        <dbReference type="ARBA" id="ARBA00022643"/>
    </source>
</evidence>
<dbReference type="GO" id="GO:0016655">
    <property type="term" value="F:oxidoreductase activity, acting on NAD(P)H, quinone or similar compound as acceptor"/>
    <property type="evidence" value="ECO:0007669"/>
    <property type="project" value="InterPro"/>
</dbReference>
<comment type="caution">
    <text evidence="6">Lacks conserved residue(s) required for the propagation of feature annotation.</text>
</comment>
<keyword evidence="9" id="KW-1185">Reference proteome</keyword>
<dbReference type="EMBL" id="CACSIO010000006">
    <property type="protein sequence ID" value="CAA0100841.1"/>
    <property type="molecule type" value="Genomic_DNA"/>
</dbReference>
<dbReference type="InterPro" id="IPR029039">
    <property type="entry name" value="Flavoprotein-like_sf"/>
</dbReference>
<dbReference type="HAMAP" id="MF_01216">
    <property type="entry name" value="Azoreductase_type1"/>
    <property type="match status" value="1"/>
</dbReference>
<dbReference type="InterPro" id="IPR050104">
    <property type="entry name" value="FMN-dep_NADH:Q_OxRdtase_AzoR1"/>
</dbReference>
<comment type="similarity">
    <text evidence="6">Belongs to the azoreductase type 1 family.</text>
</comment>
<comment type="function">
    <text evidence="6">Quinone reductase that provides resistance to thiol-specific stress caused by electrophilic quinones.</text>
</comment>
<dbReference type="Pfam" id="PF02525">
    <property type="entry name" value="Flavodoxin_2"/>
    <property type="match status" value="1"/>
</dbReference>
<keyword evidence="3 6" id="KW-0560">Oxidoreductase</keyword>
<keyword evidence="4 6" id="KW-0520">NAD</keyword>
<evidence type="ECO:0000256" key="1">
    <source>
        <dbReference type="ARBA" id="ARBA00022630"/>
    </source>
</evidence>
<evidence type="ECO:0000256" key="4">
    <source>
        <dbReference type="ARBA" id="ARBA00023027"/>
    </source>
</evidence>
<dbReference type="OrthoDB" id="9787136at2"/>
<dbReference type="InterPro" id="IPR003680">
    <property type="entry name" value="Flavodoxin_fold"/>
</dbReference>
<organism evidence="8 9">
    <name type="scientific">BD1-7 clade bacterium</name>
    <dbReference type="NCBI Taxonomy" id="2029982"/>
    <lineage>
        <taxon>Bacteria</taxon>
        <taxon>Pseudomonadati</taxon>
        <taxon>Pseudomonadota</taxon>
        <taxon>Gammaproteobacteria</taxon>
        <taxon>Cellvibrionales</taxon>
        <taxon>Spongiibacteraceae</taxon>
        <taxon>BD1-7 clade</taxon>
    </lineage>
</organism>
<feature type="binding site" evidence="6">
    <location>
        <position position="10"/>
    </location>
    <ligand>
        <name>FMN</name>
        <dbReference type="ChEBI" id="CHEBI:58210"/>
    </ligand>
</feature>
<accession>A0A5S9PAQ7</accession>
<dbReference type="InterPro" id="IPR023048">
    <property type="entry name" value="NADH:quinone_OxRdtase_FMN_depd"/>
</dbReference>
<dbReference type="EC" id="1.6.5.-" evidence="6"/>
<evidence type="ECO:0000313" key="9">
    <source>
        <dbReference type="Proteomes" id="UP000441399"/>
    </source>
</evidence>
<dbReference type="GO" id="GO:0009055">
    <property type="term" value="F:electron transfer activity"/>
    <property type="evidence" value="ECO:0007669"/>
    <property type="project" value="UniProtKB-UniRule"/>
</dbReference>
<dbReference type="AlphaFoldDB" id="A0A5S9PAQ7"/>
<sequence length="249" mass="28011">MNSMLVVNSSARMQRSISRRLVDIFVNEVSMSAAQGAAADVALTVVERDVGATPPGFIDEHWIDAVFTEVDRRTAAQRARVAESDLLIQELKNASTIVIGAPMYNYGMPATLKAWFDQIVRVNETFSFDLARGDYPLEPILTGKTLVLMTSKGEFGFAPGEEREALNHLDGHIELLAKYLGVEEIHPIHVEYQEFGDERHQQSLHRAYVDASELGVKFRRQWEAEALQMEAVQLNAPRAAQQGWQTRRR</sequence>
<proteinExistence type="inferred from homology"/>
<gene>
    <name evidence="8" type="primary">azoR1</name>
    <name evidence="6" type="synonym">azoR</name>
    <name evidence="8" type="ORF">OPDIPICF_04360</name>
</gene>
<keyword evidence="1 6" id="KW-0285">Flavoprotein</keyword>
<dbReference type="EC" id="1.7.1.17" evidence="6"/>
<comment type="function">
    <text evidence="6">Also exhibits azoreductase activity. Catalyzes the reductive cleavage of the azo bond in aromatic azo compounds to the corresponding amines.</text>
</comment>
<protein>
    <recommendedName>
        <fullName evidence="6">FMN dependent NADH:quinone oxidoreductase</fullName>
        <ecNumber evidence="6">1.6.5.-</ecNumber>
    </recommendedName>
    <alternativeName>
        <fullName evidence="6">Azo-dye reductase</fullName>
    </alternativeName>
    <alternativeName>
        <fullName evidence="6">FMN-dependent NADH-azo compound oxidoreductase</fullName>
    </alternativeName>
    <alternativeName>
        <fullName evidence="6">FMN-dependent NADH-azoreductase</fullName>
        <ecNumber evidence="6">1.7.1.17</ecNumber>
    </alternativeName>
</protein>